<feature type="chain" id="PRO_5003929480" description="SsuA/THI5-like domain-containing protein" evidence="1">
    <location>
        <begin position="25"/>
        <end position="338"/>
    </location>
</feature>
<dbReference type="Proteomes" id="UP000009888">
    <property type="component" value="Unassembled WGS sequence"/>
</dbReference>
<dbReference type="SUPFAM" id="SSF53850">
    <property type="entry name" value="Periplasmic binding protein-like II"/>
    <property type="match status" value="1"/>
</dbReference>
<reference evidence="3 4" key="1">
    <citation type="submission" date="2012-09" db="EMBL/GenBank/DDBJ databases">
        <title>The Genome Sequence of Actinobaculum massiliae ACS-171-V-COL2.</title>
        <authorList>
            <consortium name="The Broad Institute Genome Sequencing Platform"/>
            <person name="Earl A."/>
            <person name="Ward D."/>
            <person name="Feldgarden M."/>
            <person name="Gevers D."/>
            <person name="Saerens B."/>
            <person name="Vaneechoutte M."/>
            <person name="Walker B."/>
            <person name="Young S.K."/>
            <person name="Zeng Q."/>
            <person name="Gargeya S."/>
            <person name="Fitzgerald M."/>
            <person name="Haas B."/>
            <person name="Abouelleil A."/>
            <person name="Alvarado L."/>
            <person name="Arachchi H.M."/>
            <person name="Berlin A."/>
            <person name="Chapman S.B."/>
            <person name="Goldberg J."/>
            <person name="Griggs A."/>
            <person name="Gujja S."/>
            <person name="Hansen M."/>
            <person name="Howarth C."/>
            <person name="Imamovic A."/>
            <person name="Larimer J."/>
            <person name="McCowen C."/>
            <person name="Montmayeur A."/>
            <person name="Murphy C."/>
            <person name="Neiman D."/>
            <person name="Pearson M."/>
            <person name="Priest M."/>
            <person name="Roberts A."/>
            <person name="Saif S."/>
            <person name="Shea T."/>
            <person name="Sisk P."/>
            <person name="Sykes S."/>
            <person name="Wortman J."/>
            <person name="Nusbaum C."/>
            <person name="Birren B."/>
        </authorList>
    </citation>
    <scope>NUCLEOTIDE SEQUENCE [LARGE SCALE GENOMIC DNA]</scope>
    <source>
        <strain evidence="4">ACS-171-V-Col2</strain>
    </source>
</reference>
<evidence type="ECO:0000256" key="1">
    <source>
        <dbReference type="SAM" id="SignalP"/>
    </source>
</evidence>
<keyword evidence="1" id="KW-0732">Signal</keyword>
<dbReference type="eggNOG" id="COG0715">
    <property type="taxonomic scope" value="Bacteria"/>
</dbReference>
<dbReference type="STRING" id="202789.GCA_001457435_00515"/>
<dbReference type="PANTHER" id="PTHR31528">
    <property type="entry name" value="4-AMINO-5-HYDROXYMETHYL-2-METHYLPYRIMIDINE PHOSPHATE SYNTHASE THI11-RELATED"/>
    <property type="match status" value="1"/>
</dbReference>
<feature type="signal peptide" evidence="1">
    <location>
        <begin position="1"/>
        <end position="24"/>
    </location>
</feature>
<dbReference type="InterPro" id="IPR027939">
    <property type="entry name" value="NMT1/THI5"/>
</dbReference>
<sequence length="338" mass="36192">MKLRHWLVALVSATLALSGCSAGAGNGGNGSEKEASQSAASNAPLTVGLTYVPDIQFAPLYVAQEKGYFAEEGLDIKLRHHGAQEGLLTALQGGSEDVVFAGGDEMLEGRSNGVDVVNWATMYQKYPVTLIVPEDSKIHTPADLVGNSIGLPGPYGENYYALQAMLQAYDLEGKVDVQYIGYTQAAALSSKQVDSVVGFSNSDVHSIARQGMSVRTVEMMEGGLPLVGVGLGSLRPTLEARSEDFTKLIRALDKAVAFARENPEETVNITEKFVPSLAEPEEHANALKVLDSTLNLYEGAEVFGSQDAQRWGEMAEFMGQKILQAPLDVESAYVDLTK</sequence>
<organism evidence="3 4">
    <name type="scientific">Actinobaculum massiliense ACS-171-V-Col2</name>
    <dbReference type="NCBI Taxonomy" id="883066"/>
    <lineage>
        <taxon>Bacteria</taxon>
        <taxon>Bacillati</taxon>
        <taxon>Actinomycetota</taxon>
        <taxon>Actinomycetes</taxon>
        <taxon>Actinomycetales</taxon>
        <taxon>Actinomycetaceae</taxon>
        <taxon>Actinobaculum</taxon>
    </lineage>
</organism>
<dbReference type="PANTHER" id="PTHR31528:SF15">
    <property type="entry name" value="RIBOFLAVIN-BINDING PROTEIN RIBY"/>
    <property type="match status" value="1"/>
</dbReference>
<dbReference type="HOGENOM" id="CLU_028871_1_0_11"/>
<dbReference type="InterPro" id="IPR015168">
    <property type="entry name" value="SsuA/THI5"/>
</dbReference>
<keyword evidence="4" id="KW-1185">Reference proteome</keyword>
<comment type="caution">
    <text evidence="3">The sequence shown here is derived from an EMBL/GenBank/DDBJ whole genome shotgun (WGS) entry which is preliminary data.</text>
</comment>
<dbReference type="AlphaFoldDB" id="K9EUH0"/>
<dbReference type="PROSITE" id="PS51257">
    <property type="entry name" value="PROKAR_LIPOPROTEIN"/>
    <property type="match status" value="1"/>
</dbReference>
<dbReference type="GO" id="GO:0009228">
    <property type="term" value="P:thiamine biosynthetic process"/>
    <property type="evidence" value="ECO:0007669"/>
    <property type="project" value="InterPro"/>
</dbReference>
<dbReference type="Pfam" id="PF09084">
    <property type="entry name" value="NMT1"/>
    <property type="match status" value="1"/>
</dbReference>
<gene>
    <name evidence="3" type="ORF">HMPREF9233_01589</name>
</gene>
<proteinExistence type="predicted"/>
<dbReference type="PATRIC" id="fig|883066.3.peg.1651"/>
<dbReference type="Gene3D" id="3.40.190.10">
    <property type="entry name" value="Periplasmic binding protein-like II"/>
    <property type="match status" value="2"/>
</dbReference>
<feature type="domain" description="SsuA/THI5-like" evidence="2">
    <location>
        <begin position="56"/>
        <end position="265"/>
    </location>
</feature>
<accession>K9EUH0</accession>
<dbReference type="RefSeq" id="WP_007001794.1">
    <property type="nucleotide sequence ID" value="NZ_JH992956.1"/>
</dbReference>
<evidence type="ECO:0000259" key="2">
    <source>
        <dbReference type="Pfam" id="PF09084"/>
    </source>
</evidence>
<dbReference type="EMBL" id="AGWL01000008">
    <property type="protein sequence ID" value="EKU94642.1"/>
    <property type="molecule type" value="Genomic_DNA"/>
</dbReference>
<evidence type="ECO:0000313" key="3">
    <source>
        <dbReference type="EMBL" id="EKU94642.1"/>
    </source>
</evidence>
<protein>
    <recommendedName>
        <fullName evidence="2">SsuA/THI5-like domain-containing protein</fullName>
    </recommendedName>
</protein>
<name>K9EUH0_9ACTO</name>
<evidence type="ECO:0000313" key="4">
    <source>
        <dbReference type="Proteomes" id="UP000009888"/>
    </source>
</evidence>